<keyword evidence="3" id="KW-0731">Sigma factor</keyword>
<keyword evidence="4" id="KW-0238">DNA-binding</keyword>
<dbReference type="Proteomes" id="UP001603418">
    <property type="component" value="Unassembled WGS sequence"/>
</dbReference>
<dbReference type="NCBIfam" id="TIGR02937">
    <property type="entry name" value="sigma70-ECF"/>
    <property type="match status" value="1"/>
</dbReference>
<feature type="domain" description="RNA polymerase sigma factor 70 region 4 type 2" evidence="6">
    <location>
        <begin position="98"/>
        <end position="146"/>
    </location>
</feature>
<sequence>MDPSDIELVRAMLVLGGVPWGEMEDGVQQVRMKLLEAGARIDNLQAWLTVVSSRIAVDWHRGRARDASLRDRLAARWEDRPPPGQSEDSRLLAPVVAEELERVPPAQRQILALRYFADLTARDIADRLGIPEGTVKSRLHSAVAALGRRLRDVEVL</sequence>
<proteinExistence type="inferred from homology"/>
<dbReference type="InterPro" id="IPR013325">
    <property type="entry name" value="RNA_pol_sigma_r2"/>
</dbReference>
<evidence type="ECO:0000313" key="7">
    <source>
        <dbReference type="EMBL" id="MFF9887185.1"/>
    </source>
</evidence>
<dbReference type="SUPFAM" id="SSF88946">
    <property type="entry name" value="Sigma2 domain of RNA polymerase sigma factors"/>
    <property type="match status" value="1"/>
</dbReference>
<dbReference type="InterPro" id="IPR014284">
    <property type="entry name" value="RNA_pol_sigma-70_dom"/>
</dbReference>
<dbReference type="PANTHER" id="PTHR43133:SF52">
    <property type="entry name" value="ECF RNA POLYMERASE SIGMA FACTOR SIGL"/>
    <property type="match status" value="1"/>
</dbReference>
<comment type="caution">
    <text evidence="7">The sequence shown here is derived from an EMBL/GenBank/DDBJ whole genome shotgun (WGS) entry which is preliminary data.</text>
</comment>
<evidence type="ECO:0000256" key="5">
    <source>
        <dbReference type="ARBA" id="ARBA00023163"/>
    </source>
</evidence>
<dbReference type="SUPFAM" id="SSF88659">
    <property type="entry name" value="Sigma3 and sigma4 domains of RNA polymerase sigma factors"/>
    <property type="match status" value="1"/>
</dbReference>
<dbReference type="Pfam" id="PF08281">
    <property type="entry name" value="Sigma70_r4_2"/>
    <property type="match status" value="1"/>
</dbReference>
<evidence type="ECO:0000313" key="8">
    <source>
        <dbReference type="Proteomes" id="UP001603418"/>
    </source>
</evidence>
<dbReference type="InterPro" id="IPR036388">
    <property type="entry name" value="WH-like_DNA-bd_sf"/>
</dbReference>
<reference evidence="7 8" key="1">
    <citation type="submission" date="2024-10" db="EMBL/GenBank/DDBJ databases">
        <title>The Natural Products Discovery Center: Release of the First 8490 Sequenced Strains for Exploring Actinobacteria Biosynthetic Diversity.</title>
        <authorList>
            <person name="Kalkreuter E."/>
            <person name="Kautsar S.A."/>
            <person name="Yang D."/>
            <person name="Bader C.D."/>
            <person name="Teijaro C.N."/>
            <person name="Fluegel L."/>
            <person name="Davis C.M."/>
            <person name="Simpson J.R."/>
            <person name="Lauterbach L."/>
            <person name="Steele A.D."/>
            <person name="Gui C."/>
            <person name="Meng S."/>
            <person name="Li G."/>
            <person name="Viehrig K."/>
            <person name="Ye F."/>
            <person name="Su P."/>
            <person name="Kiefer A.F."/>
            <person name="Nichols A."/>
            <person name="Cepeda A.J."/>
            <person name="Yan W."/>
            <person name="Fan B."/>
            <person name="Jiang Y."/>
            <person name="Adhikari A."/>
            <person name="Zheng C.-J."/>
            <person name="Schuster L."/>
            <person name="Cowan T.M."/>
            <person name="Smanski M.J."/>
            <person name="Chevrette M.G."/>
            <person name="De Carvalho L.P.S."/>
            <person name="Shen B."/>
        </authorList>
    </citation>
    <scope>NUCLEOTIDE SEQUENCE [LARGE SCALE GENOMIC DNA]</scope>
    <source>
        <strain evidence="7 8">NPDC013366</strain>
    </source>
</reference>
<dbReference type="InterPro" id="IPR013249">
    <property type="entry name" value="RNA_pol_sigma70_r4_t2"/>
</dbReference>
<evidence type="ECO:0000259" key="6">
    <source>
        <dbReference type="Pfam" id="PF08281"/>
    </source>
</evidence>
<dbReference type="Gene3D" id="1.10.10.10">
    <property type="entry name" value="Winged helix-like DNA-binding domain superfamily/Winged helix DNA-binding domain"/>
    <property type="match status" value="1"/>
</dbReference>
<evidence type="ECO:0000256" key="2">
    <source>
        <dbReference type="ARBA" id="ARBA00023015"/>
    </source>
</evidence>
<name>A0ABW6Z7Q8_9ACTN</name>
<accession>A0ABW6Z7Q8</accession>
<organism evidence="7 8">
    <name type="scientific">Streptomyces eurythermus</name>
    <dbReference type="NCBI Taxonomy" id="42237"/>
    <lineage>
        <taxon>Bacteria</taxon>
        <taxon>Bacillati</taxon>
        <taxon>Actinomycetota</taxon>
        <taxon>Actinomycetes</taxon>
        <taxon>Kitasatosporales</taxon>
        <taxon>Streptomycetaceae</taxon>
        <taxon>Streptomyces</taxon>
    </lineage>
</organism>
<protein>
    <submittedName>
        <fullName evidence="7">RNA polymerase sigma factor</fullName>
    </submittedName>
</protein>
<keyword evidence="2" id="KW-0805">Transcription regulation</keyword>
<dbReference type="RefSeq" id="WP_244405320.1">
    <property type="nucleotide sequence ID" value="NZ_JBFACJ010000053.1"/>
</dbReference>
<keyword evidence="8" id="KW-1185">Reference proteome</keyword>
<dbReference type="PANTHER" id="PTHR43133">
    <property type="entry name" value="RNA POLYMERASE ECF-TYPE SIGMA FACTO"/>
    <property type="match status" value="1"/>
</dbReference>
<gene>
    <name evidence="7" type="ORF">ACF1HC_37315</name>
</gene>
<keyword evidence="5" id="KW-0804">Transcription</keyword>
<dbReference type="InterPro" id="IPR039425">
    <property type="entry name" value="RNA_pol_sigma-70-like"/>
</dbReference>
<evidence type="ECO:0000256" key="3">
    <source>
        <dbReference type="ARBA" id="ARBA00023082"/>
    </source>
</evidence>
<dbReference type="CDD" id="cd06171">
    <property type="entry name" value="Sigma70_r4"/>
    <property type="match status" value="1"/>
</dbReference>
<dbReference type="EMBL" id="JBICBM010000026">
    <property type="protein sequence ID" value="MFF9887185.1"/>
    <property type="molecule type" value="Genomic_DNA"/>
</dbReference>
<dbReference type="InterPro" id="IPR013324">
    <property type="entry name" value="RNA_pol_sigma_r3/r4-like"/>
</dbReference>
<comment type="similarity">
    <text evidence="1">Belongs to the sigma-70 factor family. ECF subfamily.</text>
</comment>
<evidence type="ECO:0000256" key="4">
    <source>
        <dbReference type="ARBA" id="ARBA00023125"/>
    </source>
</evidence>
<evidence type="ECO:0000256" key="1">
    <source>
        <dbReference type="ARBA" id="ARBA00010641"/>
    </source>
</evidence>